<dbReference type="EMBL" id="JADINF010000046">
    <property type="protein sequence ID" value="MBO8423763.1"/>
    <property type="molecule type" value="Genomic_DNA"/>
</dbReference>
<evidence type="ECO:0000313" key="2">
    <source>
        <dbReference type="Proteomes" id="UP000727857"/>
    </source>
</evidence>
<dbReference type="PANTHER" id="PTHR35868">
    <property type="entry name" value="DUF2804 DOMAIN-CONTAINING PROTEIN-RELATED"/>
    <property type="match status" value="1"/>
</dbReference>
<dbReference type="PANTHER" id="PTHR35868:SF4">
    <property type="entry name" value="DUF2804 DOMAIN-CONTAINING PROTEIN"/>
    <property type="match status" value="1"/>
</dbReference>
<gene>
    <name evidence="1" type="ORF">IAB16_01885</name>
</gene>
<reference evidence="1" key="2">
    <citation type="journal article" date="2021" name="PeerJ">
        <title>Extensive microbial diversity within the chicken gut microbiome revealed by metagenomics and culture.</title>
        <authorList>
            <person name="Gilroy R."/>
            <person name="Ravi A."/>
            <person name="Getino M."/>
            <person name="Pursley I."/>
            <person name="Horton D.L."/>
            <person name="Alikhan N.F."/>
            <person name="Baker D."/>
            <person name="Gharbi K."/>
            <person name="Hall N."/>
            <person name="Watson M."/>
            <person name="Adriaenssens E.M."/>
            <person name="Foster-Nyarko E."/>
            <person name="Jarju S."/>
            <person name="Secka A."/>
            <person name="Antonio M."/>
            <person name="Oren A."/>
            <person name="Chaudhuri R.R."/>
            <person name="La Ragione R."/>
            <person name="Hildebrand F."/>
            <person name="Pallen M.J."/>
        </authorList>
    </citation>
    <scope>NUCLEOTIDE SEQUENCE</scope>
    <source>
        <strain evidence="1">517</strain>
    </source>
</reference>
<organism evidence="1 2">
    <name type="scientific">Candidatus Stercoripulliclostridium pullicola</name>
    <dbReference type="NCBI Taxonomy" id="2840953"/>
    <lineage>
        <taxon>Bacteria</taxon>
        <taxon>Bacillati</taxon>
        <taxon>Bacillota</taxon>
        <taxon>Clostridia</taxon>
        <taxon>Eubacteriales</taxon>
        <taxon>Candidatus Stercoripulliclostridium</taxon>
    </lineage>
</organism>
<accession>A0A940ICY9</accession>
<protein>
    <submittedName>
        <fullName evidence="1">DUF2804 domain-containing protein</fullName>
    </submittedName>
</protein>
<comment type="caution">
    <text evidence="1">The sequence shown here is derived from an EMBL/GenBank/DDBJ whole genome shotgun (WGS) entry which is preliminary data.</text>
</comment>
<dbReference type="Proteomes" id="UP000727857">
    <property type="component" value="Unassembled WGS sequence"/>
</dbReference>
<dbReference type="AlphaFoldDB" id="A0A940ICY9"/>
<evidence type="ECO:0000313" key="1">
    <source>
        <dbReference type="EMBL" id="MBO8423763.1"/>
    </source>
</evidence>
<proteinExistence type="predicted"/>
<dbReference type="InterPro" id="IPR021243">
    <property type="entry name" value="DUF2804"/>
</dbReference>
<name>A0A940ICY9_9FIRM</name>
<dbReference type="Pfam" id="PF10974">
    <property type="entry name" value="DUF2804"/>
    <property type="match status" value="1"/>
</dbReference>
<sequence>MAEYPEYISEKRIPVPTPEAIVEGGKAHFGTFAEPFRKLNLIDCEKPCGRWMPDCMKKSRLTEWEAVELHLKEGILVSAVYNTGPMGFSIFVWYDKRTKKISSWRNIVPVKKAKVASQLIDDECYLKTANSEYRITNDLLRGKARAKGYSEGKCGRFALEVELTRMSPPSVVSIPFGENKPLYSEKDFLKAEGYVELNGERFLTGEYSVGIIDDHKGYYPYKAHYDWLTTMGYLNGEAFAFNLTRNQSTDQDAYNENLIWKEGEAFPLPPVKFFREKRSSPVWEIRDDFGTVDLRFEIDATFLMSIKLLVADVYYALPFGKIYGFVVDTKGRKYVVDGMYGIGEDKTTRM</sequence>
<reference evidence="1" key="1">
    <citation type="submission" date="2020-10" db="EMBL/GenBank/DDBJ databases">
        <authorList>
            <person name="Gilroy R."/>
        </authorList>
    </citation>
    <scope>NUCLEOTIDE SEQUENCE</scope>
    <source>
        <strain evidence="1">517</strain>
    </source>
</reference>